<evidence type="ECO:0000313" key="2">
    <source>
        <dbReference type="Proteomes" id="UP000277094"/>
    </source>
</evidence>
<organism evidence="1 2">
    <name type="scientific">Nocardioides marmorisolisilvae</name>
    <dbReference type="NCBI Taxonomy" id="1542737"/>
    <lineage>
        <taxon>Bacteria</taxon>
        <taxon>Bacillati</taxon>
        <taxon>Actinomycetota</taxon>
        <taxon>Actinomycetes</taxon>
        <taxon>Propionibacteriales</taxon>
        <taxon>Nocardioidaceae</taxon>
        <taxon>Nocardioides</taxon>
    </lineage>
</organism>
<dbReference type="Gene3D" id="1.25.40.10">
    <property type="entry name" value="Tetratricopeptide repeat domain"/>
    <property type="match status" value="1"/>
</dbReference>
<reference evidence="1 2" key="1">
    <citation type="submission" date="2018-11" db="EMBL/GenBank/DDBJ databases">
        <authorList>
            <person name="Li F."/>
        </authorList>
    </citation>
    <scope>NUCLEOTIDE SEQUENCE [LARGE SCALE GENOMIC DNA]</scope>
    <source>
        <strain evidence="1 2">KIS18-7</strain>
    </source>
</reference>
<gene>
    <name evidence="1" type="ORF">EFL95_09035</name>
</gene>
<proteinExistence type="predicted"/>
<dbReference type="InterPro" id="IPR011990">
    <property type="entry name" value="TPR-like_helical_dom_sf"/>
</dbReference>
<dbReference type="RefSeq" id="WP_123233665.1">
    <property type="nucleotide sequence ID" value="NZ_RJSG01000002.1"/>
</dbReference>
<sequence>MTDGPWANEAERRLMIRAVAKMSDTCEMPDLTPDCPFFEIGSSGPECAEQCRDLMERYPEDHASASTGHDLGHASLDAVQRRRPRRAPRTAEVHAFDARRRLLSDIGKPLSEWTFTSILMVLKDRAVALGSEGHGANVAVSDLLDAITDRGMNPDAIIPAAFALPRAARVAVAILADKELAAIDASELSKSFKKLIASGKAWAPVLRDFLGHPEDSDPATIVTDPRTVSTLTNWFRSRGAAGIFSDDVPSLEELRLVEDLPAISKVALHDARWMLDRFTETYADGWAYDSLLSEYRYLLSNRAGCAPSAIMKENHHEAAKIAEMIAVKASDGASSAQEDSSTVNVSLFTAVAVQRLNAGKRAEAAAVYRALAQVKPDDAEVLNNLGFCQIIDNPPDAIRALKRSATLSPATGLGTVTLLNLALAHHRVGENADAQRYLAEVYERPDLGDSAFMWAVDDGEPRVELVVLAEYASALTTHIDECVAGCRERQSIALTADVVWLPRAKEGNRAIDENETDEGGEKHG</sequence>
<dbReference type="AlphaFoldDB" id="A0A3N0DUS9"/>
<dbReference type="SUPFAM" id="SSF48452">
    <property type="entry name" value="TPR-like"/>
    <property type="match status" value="1"/>
</dbReference>
<protein>
    <recommendedName>
        <fullName evidence="3">Tetratricopeptide repeat protein</fullName>
    </recommendedName>
</protein>
<evidence type="ECO:0000313" key="1">
    <source>
        <dbReference type="EMBL" id="RNL79163.1"/>
    </source>
</evidence>
<dbReference type="EMBL" id="RJSG01000002">
    <property type="protein sequence ID" value="RNL79163.1"/>
    <property type="molecule type" value="Genomic_DNA"/>
</dbReference>
<dbReference type="Proteomes" id="UP000277094">
    <property type="component" value="Unassembled WGS sequence"/>
</dbReference>
<keyword evidence="2" id="KW-1185">Reference proteome</keyword>
<evidence type="ECO:0008006" key="3">
    <source>
        <dbReference type="Google" id="ProtNLM"/>
    </source>
</evidence>
<accession>A0A3N0DUS9</accession>
<comment type="caution">
    <text evidence="1">The sequence shown here is derived from an EMBL/GenBank/DDBJ whole genome shotgun (WGS) entry which is preliminary data.</text>
</comment>
<name>A0A3N0DUS9_9ACTN</name>
<dbReference type="OrthoDB" id="4833114at2"/>